<name>A0A830FKY6_9EURY</name>
<evidence type="ECO:0000256" key="6">
    <source>
        <dbReference type="SAM" id="Phobius"/>
    </source>
</evidence>
<feature type="transmembrane region" description="Helical" evidence="6">
    <location>
        <begin position="353"/>
        <end position="375"/>
    </location>
</feature>
<evidence type="ECO:0000256" key="3">
    <source>
        <dbReference type="ARBA" id="ARBA00022692"/>
    </source>
</evidence>
<dbReference type="RefSeq" id="WP_188977229.1">
    <property type="nucleotide sequence ID" value="NZ_BMPG01000002.1"/>
</dbReference>
<dbReference type="PANTHER" id="PTHR42703">
    <property type="entry name" value="NADH DEHYDROGENASE"/>
    <property type="match status" value="1"/>
</dbReference>
<feature type="transmembrane region" description="Helical" evidence="6">
    <location>
        <begin position="36"/>
        <end position="54"/>
    </location>
</feature>
<reference evidence="8" key="1">
    <citation type="journal article" date="2014" name="Int. J. Syst. Evol. Microbiol.">
        <title>Complete genome sequence of Corynebacterium casei LMG S-19264T (=DSM 44701T), isolated from a smear-ripened cheese.</title>
        <authorList>
            <consortium name="US DOE Joint Genome Institute (JGI-PGF)"/>
            <person name="Walter F."/>
            <person name="Albersmeier A."/>
            <person name="Kalinowski J."/>
            <person name="Ruckert C."/>
        </authorList>
    </citation>
    <scope>NUCLEOTIDE SEQUENCE</scope>
    <source>
        <strain evidence="8">JCM 19596</strain>
    </source>
</reference>
<dbReference type="PANTHER" id="PTHR42703:SF1">
    <property type="entry name" value="NA(+)_H(+) ANTIPORTER SUBUNIT D1"/>
    <property type="match status" value="1"/>
</dbReference>
<evidence type="ECO:0000313" key="8">
    <source>
        <dbReference type="EMBL" id="GGL56597.1"/>
    </source>
</evidence>
<feature type="transmembrane region" description="Helical" evidence="6">
    <location>
        <begin position="430"/>
        <end position="452"/>
    </location>
</feature>
<dbReference type="InterPro" id="IPR003918">
    <property type="entry name" value="NADH_UbQ_OxRdtase"/>
</dbReference>
<feature type="transmembrane region" description="Helical" evidence="6">
    <location>
        <begin position="395"/>
        <end position="418"/>
    </location>
</feature>
<evidence type="ECO:0000256" key="5">
    <source>
        <dbReference type="ARBA" id="ARBA00023136"/>
    </source>
</evidence>
<organism evidence="8 9">
    <name type="scientific">Halocalculus aciditolerans</name>
    <dbReference type="NCBI Taxonomy" id="1383812"/>
    <lineage>
        <taxon>Archaea</taxon>
        <taxon>Methanobacteriati</taxon>
        <taxon>Methanobacteriota</taxon>
        <taxon>Stenosarchaea group</taxon>
        <taxon>Halobacteria</taxon>
        <taxon>Halobacteriales</taxon>
        <taxon>Halobacteriaceae</taxon>
        <taxon>Halocalculus</taxon>
    </lineage>
</organism>
<evidence type="ECO:0000259" key="7">
    <source>
        <dbReference type="Pfam" id="PF00361"/>
    </source>
</evidence>
<feature type="transmembrane region" description="Helical" evidence="6">
    <location>
        <begin position="291"/>
        <end position="309"/>
    </location>
</feature>
<evidence type="ECO:0000313" key="9">
    <source>
        <dbReference type="Proteomes" id="UP000607197"/>
    </source>
</evidence>
<dbReference type="GO" id="GO:0005886">
    <property type="term" value="C:plasma membrane"/>
    <property type="evidence" value="ECO:0007669"/>
    <property type="project" value="UniProtKB-SubCell"/>
</dbReference>
<feature type="transmembrane region" description="Helical" evidence="6">
    <location>
        <begin position="74"/>
        <end position="99"/>
    </location>
</feature>
<feature type="transmembrane region" description="Helical" evidence="6">
    <location>
        <begin position="111"/>
        <end position="129"/>
    </location>
</feature>
<dbReference type="Proteomes" id="UP000607197">
    <property type="component" value="Unassembled WGS sequence"/>
</dbReference>
<dbReference type="InterPro" id="IPR050586">
    <property type="entry name" value="CPA3_Na-H_Antiporter_D"/>
</dbReference>
<feature type="transmembrane region" description="Helical" evidence="6">
    <location>
        <begin position="210"/>
        <end position="229"/>
    </location>
</feature>
<dbReference type="EMBL" id="BMPG01000002">
    <property type="protein sequence ID" value="GGL56597.1"/>
    <property type="molecule type" value="Genomic_DNA"/>
</dbReference>
<evidence type="ECO:0000256" key="1">
    <source>
        <dbReference type="ARBA" id="ARBA00004651"/>
    </source>
</evidence>
<dbReference type="InterPro" id="IPR001750">
    <property type="entry name" value="ND/Mrp_TM"/>
</dbReference>
<accession>A0A830FKY6</accession>
<evidence type="ECO:0000256" key="2">
    <source>
        <dbReference type="ARBA" id="ARBA00022475"/>
    </source>
</evidence>
<protein>
    <submittedName>
        <fullName evidence="8">Cation:proton antiporter</fullName>
    </submittedName>
</protein>
<keyword evidence="3 6" id="KW-0812">Transmembrane</keyword>
<feature type="transmembrane region" description="Helical" evidence="6">
    <location>
        <begin position="135"/>
        <end position="153"/>
    </location>
</feature>
<evidence type="ECO:0000256" key="4">
    <source>
        <dbReference type="ARBA" id="ARBA00022989"/>
    </source>
</evidence>
<feature type="transmembrane region" description="Helical" evidence="6">
    <location>
        <begin position="472"/>
        <end position="491"/>
    </location>
</feature>
<sequence length="523" mass="53593">MTTTHAVVAPLAVAFITAVATLAGRAQPSVRRTASTLGVFAYAAAVAYLDYAVLTGDGSVLAYQVGGWVAPYGISFVADPLSAFFLTLTALVAVPSLLFALRDLDGYGDQFFHPLYAFLLVGVTGGFLTGDLFNLFVWFEVTLLASYALVAFRSTGKETLAATRYLVVNLVGSALMLVSIGGLYGVTGTLNIADVARRVADPAAYNVDPVPVLGLALLLISVFALKAGLVPLHWWVPSVYDAAPPAAAALLSGVVKKVGVYAILRLSFTVLQGSAIPVPVRLFGLSTPLDVVGVVLLVMAAGSVLLGGLTAVDRPSLAGTFAYSSIGQLGFIVVPLGIAAIEPSVRTLALTAALAYALAHGLAKALLFLVSGTISDATGTTRLSDIGGLAGRSPLLAGAFLVGVLSLVGVPPLVGFFAKFAVFRVAATSSLAALAVVIVGALLTIAYATRTWNRVFWGARTPAVADADVDRYLLACCLGLALVVVAAGVGYDPVLQFTQHAANAATPAGRDAYIAGVFGGESA</sequence>
<keyword evidence="4 6" id="KW-1133">Transmembrane helix</keyword>
<comment type="caution">
    <text evidence="8">The sequence shown here is derived from an EMBL/GenBank/DDBJ whole genome shotgun (WGS) entry which is preliminary data.</text>
</comment>
<feature type="transmembrane region" description="Helical" evidence="6">
    <location>
        <begin position="165"/>
        <end position="190"/>
    </location>
</feature>
<dbReference type="PRINTS" id="PR01437">
    <property type="entry name" value="NUOXDRDTASE4"/>
</dbReference>
<dbReference type="GO" id="GO:0042773">
    <property type="term" value="P:ATP synthesis coupled electron transport"/>
    <property type="evidence" value="ECO:0007669"/>
    <property type="project" value="InterPro"/>
</dbReference>
<proteinExistence type="predicted"/>
<dbReference type="AlphaFoldDB" id="A0A830FKY6"/>
<gene>
    <name evidence="8" type="ORF">GCM10009039_13430</name>
</gene>
<comment type="subcellular location">
    <subcellularLocation>
        <location evidence="1">Cell membrane</location>
        <topology evidence="1">Multi-pass membrane protein</topology>
    </subcellularLocation>
</comment>
<feature type="domain" description="NADH:quinone oxidoreductase/Mrp antiporter transmembrane" evidence="7">
    <location>
        <begin position="130"/>
        <end position="444"/>
    </location>
</feature>
<dbReference type="GO" id="GO:0008137">
    <property type="term" value="F:NADH dehydrogenase (ubiquinone) activity"/>
    <property type="evidence" value="ECO:0007669"/>
    <property type="project" value="InterPro"/>
</dbReference>
<keyword evidence="5 6" id="KW-0472">Membrane</keyword>
<keyword evidence="9" id="KW-1185">Reference proteome</keyword>
<keyword evidence="2" id="KW-1003">Cell membrane</keyword>
<feature type="transmembrane region" description="Helical" evidence="6">
    <location>
        <begin position="6"/>
        <end position="24"/>
    </location>
</feature>
<feature type="transmembrane region" description="Helical" evidence="6">
    <location>
        <begin position="321"/>
        <end position="341"/>
    </location>
</feature>
<dbReference type="Pfam" id="PF00361">
    <property type="entry name" value="Proton_antipo_M"/>
    <property type="match status" value="1"/>
</dbReference>
<dbReference type="OrthoDB" id="101192at2157"/>
<reference evidence="8" key="2">
    <citation type="submission" date="2020-09" db="EMBL/GenBank/DDBJ databases">
        <authorList>
            <person name="Sun Q."/>
            <person name="Ohkuma M."/>
        </authorList>
    </citation>
    <scope>NUCLEOTIDE SEQUENCE</scope>
    <source>
        <strain evidence="8">JCM 19596</strain>
    </source>
</reference>